<reference evidence="2 3" key="1">
    <citation type="submission" date="2016-10" db="EMBL/GenBank/DDBJ databases">
        <authorList>
            <person name="de Groot N.N."/>
        </authorList>
    </citation>
    <scope>NUCLEOTIDE SEQUENCE [LARGE SCALE GENOMIC DNA]</scope>
    <source>
        <strain evidence="2 3">CPCC 202699</strain>
    </source>
</reference>
<dbReference type="Gene3D" id="2.40.420.20">
    <property type="match status" value="1"/>
</dbReference>
<keyword evidence="3" id="KW-1185">Reference proteome</keyword>
<dbReference type="PANTHER" id="PTHR30469">
    <property type="entry name" value="MULTIDRUG RESISTANCE PROTEIN MDTA"/>
    <property type="match status" value="1"/>
</dbReference>
<proteinExistence type="predicted"/>
<dbReference type="Gene3D" id="1.10.101.10">
    <property type="entry name" value="PGBD-like superfamily/PGBD"/>
    <property type="match status" value="1"/>
</dbReference>
<accession>A0A1H2US66</accession>
<dbReference type="OrthoDB" id="3268648at2"/>
<dbReference type="AlphaFoldDB" id="A0A1H2US66"/>
<evidence type="ECO:0000313" key="3">
    <source>
        <dbReference type="Proteomes" id="UP000199515"/>
    </source>
</evidence>
<name>A0A1H2US66_9PSEU</name>
<dbReference type="InterPro" id="IPR002477">
    <property type="entry name" value="Peptidoglycan-bd-like"/>
</dbReference>
<dbReference type="RefSeq" id="WP_091287010.1">
    <property type="nucleotide sequence ID" value="NZ_FNON01000001.1"/>
</dbReference>
<gene>
    <name evidence="2" type="ORF">SAMN05421504_101966</name>
</gene>
<dbReference type="InterPro" id="IPR036365">
    <property type="entry name" value="PGBD-like_sf"/>
</dbReference>
<evidence type="ECO:0000259" key="1">
    <source>
        <dbReference type="Pfam" id="PF01471"/>
    </source>
</evidence>
<protein>
    <submittedName>
        <fullName evidence="2">Multidrug efflux pump subunit AcrA (Membrane-fusion protein)</fullName>
    </submittedName>
</protein>
<organism evidence="2 3">
    <name type="scientific">Amycolatopsis xylanica</name>
    <dbReference type="NCBI Taxonomy" id="589385"/>
    <lineage>
        <taxon>Bacteria</taxon>
        <taxon>Bacillati</taxon>
        <taxon>Actinomycetota</taxon>
        <taxon>Actinomycetes</taxon>
        <taxon>Pseudonocardiales</taxon>
        <taxon>Pseudonocardiaceae</taxon>
        <taxon>Amycolatopsis</taxon>
    </lineage>
</organism>
<dbReference type="GO" id="GO:0015562">
    <property type="term" value="F:efflux transmembrane transporter activity"/>
    <property type="evidence" value="ECO:0007669"/>
    <property type="project" value="TreeGrafter"/>
</dbReference>
<dbReference type="EMBL" id="FNON01000001">
    <property type="protein sequence ID" value="SDW58394.1"/>
    <property type="molecule type" value="Genomic_DNA"/>
</dbReference>
<dbReference type="Proteomes" id="UP000199515">
    <property type="component" value="Unassembled WGS sequence"/>
</dbReference>
<dbReference type="GO" id="GO:1990281">
    <property type="term" value="C:efflux pump complex"/>
    <property type="evidence" value="ECO:0007669"/>
    <property type="project" value="TreeGrafter"/>
</dbReference>
<evidence type="ECO:0000313" key="2">
    <source>
        <dbReference type="EMBL" id="SDW58394.1"/>
    </source>
</evidence>
<sequence length="351" mass="35822">MVKWKWALAAGVVLALVAGGFVVIAHGESKAPAASPPASVKTVAIEQTDLTDSRTFTGTLGFGTPQTLKGAGEGIVTKLPKPGDTAARGESFYAVNGKPVPVFYGDTPLFRTLDNPELTGTDVAMVADNLAALGYKVGTRPKDRAKTAYTATLSEAVKKWQKKAGLDDTGTLGVGQLVVLPGKTRVNTVSAVLGDPAAGPLMTVTPTDKVITVPVEAGSVAAIKAGAEVTIVRPDAKEIPGKVTAVSTTVEDSKDQQQQGPPKISITVTPDDEGAVADLDSASVQVQITMESHAGVLAVPVGALLALREGGYAVQLPDGTLKAVKTGMFSRDKVEISGAGIAAGMLVVTAS</sequence>
<dbReference type="Pfam" id="PF01471">
    <property type="entry name" value="PG_binding_1"/>
    <property type="match status" value="1"/>
</dbReference>
<dbReference type="STRING" id="589385.SAMN05421504_101966"/>
<dbReference type="InterPro" id="IPR036366">
    <property type="entry name" value="PGBDSf"/>
</dbReference>
<feature type="domain" description="Peptidoglycan binding-like" evidence="1">
    <location>
        <begin position="119"/>
        <end position="174"/>
    </location>
</feature>
<dbReference type="SUPFAM" id="SSF47090">
    <property type="entry name" value="PGBD-like"/>
    <property type="match status" value="1"/>
</dbReference>